<reference evidence="1 2" key="1">
    <citation type="submission" date="2016-06" db="EMBL/GenBank/DDBJ databases">
        <authorList>
            <person name="Kjaerup R.B."/>
            <person name="Dalgaard T.S."/>
            <person name="Juul-Madsen H.R."/>
        </authorList>
    </citation>
    <scope>NUCLEOTIDE SEQUENCE [LARGE SCALE GENOMIC DNA]</scope>
    <source>
        <strain evidence="1">2</strain>
    </source>
</reference>
<keyword evidence="2" id="KW-1185">Reference proteome</keyword>
<evidence type="ECO:0000313" key="1">
    <source>
        <dbReference type="EMBL" id="SBT06558.1"/>
    </source>
</evidence>
<gene>
    <name evidence="1" type="ORF">PROAA_1900005</name>
</gene>
<protein>
    <submittedName>
        <fullName evidence="1">Uncharacterized protein</fullName>
    </submittedName>
</protein>
<organism evidence="1 2">
    <name type="scientific">Candidatus Propionivibrio aalborgensis</name>
    <dbReference type="NCBI Taxonomy" id="1860101"/>
    <lineage>
        <taxon>Bacteria</taxon>
        <taxon>Pseudomonadati</taxon>
        <taxon>Pseudomonadota</taxon>
        <taxon>Betaproteobacteria</taxon>
        <taxon>Rhodocyclales</taxon>
        <taxon>Rhodocyclaceae</taxon>
        <taxon>Propionivibrio</taxon>
    </lineage>
</organism>
<evidence type="ECO:0000313" key="2">
    <source>
        <dbReference type="Proteomes" id="UP000199600"/>
    </source>
</evidence>
<dbReference type="Proteomes" id="UP000199600">
    <property type="component" value="Unassembled WGS sequence"/>
</dbReference>
<sequence>MLRRKFLFKLAQAGDPETTHVCNLQSNRIPVRCWLGEKNRYSISFSSRFLSFLGRDDSNPSAESYPQLAHIVGPVNLIGLDKSNPDNV</sequence>
<proteinExistence type="predicted"/>
<dbReference type="EMBL" id="FLQY01000102">
    <property type="protein sequence ID" value="SBT06558.1"/>
    <property type="molecule type" value="Genomic_DNA"/>
</dbReference>
<name>A0A1A8XRH2_9RHOO</name>
<accession>A0A1A8XRH2</accession>
<dbReference type="AlphaFoldDB" id="A0A1A8XRH2"/>